<protein>
    <submittedName>
        <fullName evidence="1">Uncharacterized protein</fullName>
    </submittedName>
</protein>
<accession>A0ACC0U1R2</accession>
<reference evidence="1" key="1">
    <citation type="submission" date="2021-03" db="EMBL/GenBank/DDBJ databases">
        <title>Evolutionary priming and transition to the ectomycorrhizal habit in an iconic lineage of mushroom-forming fungi: is preadaptation a requirement?</title>
        <authorList>
            <consortium name="DOE Joint Genome Institute"/>
            <person name="Looney B.P."/>
            <person name="Miyauchi S."/>
            <person name="Morin E."/>
            <person name="Drula E."/>
            <person name="Courty P.E."/>
            <person name="Chicoki N."/>
            <person name="Fauchery L."/>
            <person name="Kohler A."/>
            <person name="Kuo A."/>
            <person name="LaButti K."/>
            <person name="Pangilinan J."/>
            <person name="Lipzen A."/>
            <person name="Riley R."/>
            <person name="Andreopoulos W."/>
            <person name="He G."/>
            <person name="Johnson J."/>
            <person name="Barry K.W."/>
            <person name="Grigoriev I.V."/>
            <person name="Nagy L."/>
            <person name="Hibbett D."/>
            <person name="Henrissat B."/>
            <person name="Matheny P.B."/>
            <person name="Labbe J."/>
            <person name="Martin A.F."/>
        </authorList>
    </citation>
    <scope>NUCLEOTIDE SEQUENCE</scope>
    <source>
        <strain evidence="1">BPL698</strain>
    </source>
</reference>
<dbReference type="Proteomes" id="UP001207468">
    <property type="component" value="Unassembled WGS sequence"/>
</dbReference>
<keyword evidence="2" id="KW-1185">Reference proteome</keyword>
<gene>
    <name evidence="1" type="ORF">F5148DRAFT_1321490</name>
</gene>
<name>A0ACC0U1R2_9AGAM</name>
<sequence length="419" mass="47361">MVPVEERESDELRLFRENWKKEVQEKEKLQQSRPDSFSAAAPYVPVQAFAGSPVADSSHHSSAQRSRDGALEVYNQAVGCEQAGELDEALRLYRHAFRMDASCRQGMAARTLEAATTEENAGNKATSLASSGSDAVAPGSAQVNTPPSVPRHPERHVSGLLARVVADFPVPLSFEPEDEKAPSTLQRLPDEIVVHILSYLGTGAVERFACVSRKARVITLDATIWRSFVETIYKPPQISPNEVLDDIVDKHSSDYRRVYIERPRVRLDGVYIAVCHYIRQGLSENAWVNISHLITYHRYLRFYPNGQVISLLANEEHEPQDIITMLRPTLRMKGFYIGTWKLSGLTVRVSDLVDPSNPTGRYSFQMTLTLRSRPLGRWNKLEFHEYESINLEDGEATALGLKNERPFWFSKVRSYSSRQ</sequence>
<comment type="caution">
    <text evidence="1">The sequence shown here is derived from an EMBL/GenBank/DDBJ whole genome shotgun (WGS) entry which is preliminary data.</text>
</comment>
<organism evidence="1 2">
    <name type="scientific">Russula earlei</name>
    <dbReference type="NCBI Taxonomy" id="71964"/>
    <lineage>
        <taxon>Eukaryota</taxon>
        <taxon>Fungi</taxon>
        <taxon>Dikarya</taxon>
        <taxon>Basidiomycota</taxon>
        <taxon>Agaricomycotina</taxon>
        <taxon>Agaricomycetes</taxon>
        <taxon>Russulales</taxon>
        <taxon>Russulaceae</taxon>
        <taxon>Russula</taxon>
    </lineage>
</organism>
<proteinExistence type="predicted"/>
<evidence type="ECO:0000313" key="2">
    <source>
        <dbReference type="Proteomes" id="UP001207468"/>
    </source>
</evidence>
<evidence type="ECO:0000313" key="1">
    <source>
        <dbReference type="EMBL" id="KAI9458100.1"/>
    </source>
</evidence>
<dbReference type="EMBL" id="JAGFNK010000213">
    <property type="protein sequence ID" value="KAI9458100.1"/>
    <property type="molecule type" value="Genomic_DNA"/>
</dbReference>